<sequence>MRPKCNRNRCNCFNTNSSNEDDFDLFSAPPPPESSTTDATESLKTLIPCASVSKRNLLTDVAKIMGKNDNFFKRKNDLIKVVGKALSSTLGYDSSIYKLKWEKTLSCPAAEYEFIDAIVEGERLIMDVDLRSEFEVVRSTGSYKAILQSLSFIFVGKFERLKQIVAIVSKVAKHSLKKKGMHVLPWRKHNYMLTKWFSPSSVREKQPHSPSCKSFESPPKNETESKADSDKEKAELPSPTTAWQPSMVKPKSVERRAGLDD</sequence>
<protein>
    <submittedName>
        <fullName evidence="2">Uncharacterized protein</fullName>
    </submittedName>
</protein>
<evidence type="ECO:0000313" key="2">
    <source>
        <dbReference type="EMBL" id="WVY96125.1"/>
    </source>
</evidence>
<keyword evidence="3" id="KW-1185">Reference proteome</keyword>
<gene>
    <name evidence="2" type="ORF">V8G54_028276</name>
</gene>
<reference evidence="2 3" key="1">
    <citation type="journal article" date="2023" name="Life. Sci Alliance">
        <title>Evolutionary insights into 3D genome organization and epigenetic landscape of Vigna mungo.</title>
        <authorList>
            <person name="Junaid A."/>
            <person name="Singh B."/>
            <person name="Bhatia S."/>
        </authorList>
    </citation>
    <scope>NUCLEOTIDE SEQUENCE [LARGE SCALE GENOMIC DNA]</scope>
    <source>
        <strain evidence="2">Urdbean</strain>
    </source>
</reference>
<dbReference type="EMBL" id="CP144692">
    <property type="protein sequence ID" value="WVY96125.1"/>
    <property type="molecule type" value="Genomic_DNA"/>
</dbReference>
<proteinExistence type="predicted"/>
<dbReference type="NCBIfam" id="TIGR01615">
    <property type="entry name" value="A_thal_3542"/>
    <property type="match status" value="1"/>
</dbReference>
<dbReference type="AlphaFoldDB" id="A0AAQ3MS32"/>
<dbReference type="Pfam" id="PF04720">
    <property type="entry name" value="PDDEXK_6"/>
    <property type="match status" value="1"/>
</dbReference>
<dbReference type="InterPro" id="IPR006502">
    <property type="entry name" value="PDDEXK-like"/>
</dbReference>
<feature type="compositionally biased region" description="Basic and acidic residues" evidence="1">
    <location>
        <begin position="251"/>
        <end position="261"/>
    </location>
</feature>
<evidence type="ECO:0000313" key="3">
    <source>
        <dbReference type="Proteomes" id="UP001374535"/>
    </source>
</evidence>
<accession>A0AAQ3MS32</accession>
<dbReference type="PANTHER" id="PTHR31579">
    <property type="entry name" value="OS03G0796600 PROTEIN"/>
    <property type="match status" value="1"/>
</dbReference>
<name>A0AAQ3MS32_VIGMU</name>
<evidence type="ECO:0000256" key="1">
    <source>
        <dbReference type="SAM" id="MobiDB-lite"/>
    </source>
</evidence>
<feature type="compositionally biased region" description="Basic and acidic residues" evidence="1">
    <location>
        <begin position="219"/>
        <end position="235"/>
    </location>
</feature>
<dbReference type="Proteomes" id="UP001374535">
    <property type="component" value="Chromosome 9"/>
</dbReference>
<feature type="region of interest" description="Disordered" evidence="1">
    <location>
        <begin position="201"/>
        <end position="261"/>
    </location>
</feature>
<dbReference type="PANTHER" id="PTHR31579:SF1">
    <property type="entry name" value="OS03G0796600 PROTEIN"/>
    <property type="match status" value="1"/>
</dbReference>
<organism evidence="2 3">
    <name type="scientific">Vigna mungo</name>
    <name type="common">Black gram</name>
    <name type="synonym">Phaseolus mungo</name>
    <dbReference type="NCBI Taxonomy" id="3915"/>
    <lineage>
        <taxon>Eukaryota</taxon>
        <taxon>Viridiplantae</taxon>
        <taxon>Streptophyta</taxon>
        <taxon>Embryophyta</taxon>
        <taxon>Tracheophyta</taxon>
        <taxon>Spermatophyta</taxon>
        <taxon>Magnoliopsida</taxon>
        <taxon>eudicotyledons</taxon>
        <taxon>Gunneridae</taxon>
        <taxon>Pentapetalae</taxon>
        <taxon>rosids</taxon>
        <taxon>fabids</taxon>
        <taxon>Fabales</taxon>
        <taxon>Fabaceae</taxon>
        <taxon>Papilionoideae</taxon>
        <taxon>50 kb inversion clade</taxon>
        <taxon>NPAAA clade</taxon>
        <taxon>indigoferoid/millettioid clade</taxon>
        <taxon>Phaseoleae</taxon>
        <taxon>Vigna</taxon>
    </lineage>
</organism>